<evidence type="ECO:0000313" key="2">
    <source>
        <dbReference type="EMBL" id="KZT47807.1"/>
    </source>
</evidence>
<name>A0A165AMJ9_9BASI</name>
<proteinExistence type="predicted"/>
<evidence type="ECO:0000256" key="1">
    <source>
        <dbReference type="SAM" id="MobiDB-lite"/>
    </source>
</evidence>
<sequence>MILIAHGEEQQPGGTNEEMGNAKHSNFFLPKGPKSTGHTLMKKKIVAKNAEHIWRPGPSIFGDLQASIFGDLQASISGDLRASISGDLRASISGDQTASISGDQTASISGDQTASISGNQQASTSAAKFRAYLASTT</sequence>
<evidence type="ECO:0000313" key="3">
    <source>
        <dbReference type="Proteomes" id="UP000076842"/>
    </source>
</evidence>
<protein>
    <submittedName>
        <fullName evidence="2">Uncharacterized protein</fullName>
    </submittedName>
</protein>
<dbReference type="EMBL" id="KV424309">
    <property type="protein sequence ID" value="KZT47807.1"/>
    <property type="molecule type" value="Genomic_DNA"/>
</dbReference>
<gene>
    <name evidence="2" type="ORF">CALCODRAFT_513579</name>
</gene>
<feature type="region of interest" description="Disordered" evidence="1">
    <location>
        <begin position="94"/>
        <end position="120"/>
    </location>
</feature>
<dbReference type="SUPFAM" id="SSF69349">
    <property type="entry name" value="Phage fibre proteins"/>
    <property type="match status" value="1"/>
</dbReference>
<dbReference type="InParanoid" id="A0A165AMJ9"/>
<dbReference type="OrthoDB" id="9885925at2759"/>
<organism evidence="2 3">
    <name type="scientific">Calocera cornea HHB12733</name>
    <dbReference type="NCBI Taxonomy" id="1353952"/>
    <lineage>
        <taxon>Eukaryota</taxon>
        <taxon>Fungi</taxon>
        <taxon>Dikarya</taxon>
        <taxon>Basidiomycota</taxon>
        <taxon>Agaricomycotina</taxon>
        <taxon>Dacrymycetes</taxon>
        <taxon>Dacrymycetales</taxon>
        <taxon>Dacrymycetaceae</taxon>
        <taxon>Calocera</taxon>
    </lineage>
</organism>
<dbReference type="Proteomes" id="UP000076842">
    <property type="component" value="Unassembled WGS sequence"/>
</dbReference>
<dbReference type="AlphaFoldDB" id="A0A165AMJ9"/>
<keyword evidence="3" id="KW-1185">Reference proteome</keyword>
<reference evidence="2 3" key="1">
    <citation type="journal article" date="2016" name="Mol. Biol. Evol.">
        <title>Comparative Genomics of Early-Diverging Mushroom-Forming Fungi Provides Insights into the Origins of Lignocellulose Decay Capabilities.</title>
        <authorList>
            <person name="Nagy L.G."/>
            <person name="Riley R."/>
            <person name="Tritt A."/>
            <person name="Adam C."/>
            <person name="Daum C."/>
            <person name="Floudas D."/>
            <person name="Sun H."/>
            <person name="Yadav J.S."/>
            <person name="Pangilinan J."/>
            <person name="Larsson K.H."/>
            <person name="Matsuura K."/>
            <person name="Barry K."/>
            <person name="Labutti K."/>
            <person name="Kuo R."/>
            <person name="Ohm R.A."/>
            <person name="Bhattacharya S.S."/>
            <person name="Shirouzu T."/>
            <person name="Yoshinaga Y."/>
            <person name="Martin F.M."/>
            <person name="Grigoriev I.V."/>
            <person name="Hibbett D.S."/>
        </authorList>
    </citation>
    <scope>NUCLEOTIDE SEQUENCE [LARGE SCALE GENOMIC DNA]</scope>
    <source>
        <strain evidence="2 3">HHB12733</strain>
    </source>
</reference>
<accession>A0A165AMJ9</accession>